<keyword evidence="2" id="KW-1185">Reference proteome</keyword>
<accession>A0ABM8Z2C1</accession>
<name>A0ABM8Z2C1_9PROT</name>
<protein>
    <submittedName>
        <fullName evidence="1">Uncharacterized protein</fullName>
    </submittedName>
</protein>
<dbReference type="RefSeq" id="WP_239797693.1">
    <property type="nucleotide sequence ID" value="NZ_OU912926.1"/>
</dbReference>
<reference evidence="1 2" key="1">
    <citation type="submission" date="2021-10" db="EMBL/GenBank/DDBJ databases">
        <authorList>
            <person name="Koch H."/>
        </authorList>
    </citation>
    <scope>NUCLEOTIDE SEQUENCE [LARGE SCALE GENOMIC DNA]</scope>
    <source>
        <strain evidence="1">6680</strain>
    </source>
</reference>
<proteinExistence type="predicted"/>
<gene>
    <name evidence="1" type="ORF">NTG6680_2752</name>
</gene>
<evidence type="ECO:0000313" key="1">
    <source>
        <dbReference type="EMBL" id="CAG9934001.1"/>
    </source>
</evidence>
<organism evidence="1 2">
    <name type="scientific">Candidatus Nitrotoga arctica</name>
    <dbReference type="NCBI Taxonomy" id="453162"/>
    <lineage>
        <taxon>Bacteria</taxon>
        <taxon>Pseudomonadati</taxon>
        <taxon>Pseudomonadota</taxon>
        <taxon>Betaproteobacteria</taxon>
        <taxon>Nitrosomonadales</taxon>
        <taxon>Gallionellaceae</taxon>
        <taxon>Candidatus Nitrotoga</taxon>
    </lineage>
</organism>
<dbReference type="EMBL" id="OU912926">
    <property type="protein sequence ID" value="CAG9934001.1"/>
    <property type="molecule type" value="Genomic_DNA"/>
</dbReference>
<evidence type="ECO:0000313" key="2">
    <source>
        <dbReference type="Proteomes" id="UP000839052"/>
    </source>
</evidence>
<sequence>MLKKDIHCFTLAQDLALRPLSTQLIADLHCPDSPRWTQTINASKRFVAICLGLMAALGATADTFAQALPSSPSLVDTDYPTVVTKVSSSINWDTIRWVERRYKIEAMRFKARDETGIDWLGSDEVMVETTDAKGWTVSNEIGDIDTGDTHNFDPAKSCIVGVPPGIVVLGESSVCEKGGEPGPLSFQVEFWEKDTSPFGGFCIPAAGEHVGPYCVDDTYGDDFIGSAQIDYLTQELEAALPNVGDEQIESVRLDSCPGQICGDGGGPWNLGDYTFTWRVTRLPNALVNLGSLLTEAMQRSGARSELEVITAGLRYLRAPIERKTKPEIDKLPPKR</sequence>
<dbReference type="Proteomes" id="UP000839052">
    <property type="component" value="Chromosome"/>
</dbReference>